<organism evidence="1">
    <name type="scientific">marine sediment metagenome</name>
    <dbReference type="NCBI Taxonomy" id="412755"/>
    <lineage>
        <taxon>unclassified sequences</taxon>
        <taxon>metagenomes</taxon>
        <taxon>ecological metagenomes</taxon>
    </lineage>
</organism>
<gene>
    <name evidence="1" type="ORF">LCGC14_1440580</name>
</gene>
<accession>A0A0F9M1D8</accession>
<sequence length="69" mass="8395">MDLLWIYYVRSIQIKNSYDIIISFMTGFKDTIYNLELSENFLFLMSEKIIFKVNCLIHTLRFSELIKYN</sequence>
<dbReference type="AlphaFoldDB" id="A0A0F9M1D8"/>
<proteinExistence type="predicted"/>
<name>A0A0F9M1D8_9ZZZZ</name>
<evidence type="ECO:0000313" key="1">
    <source>
        <dbReference type="EMBL" id="KKM70450.1"/>
    </source>
</evidence>
<dbReference type="EMBL" id="LAZR01009815">
    <property type="protein sequence ID" value="KKM70450.1"/>
    <property type="molecule type" value="Genomic_DNA"/>
</dbReference>
<comment type="caution">
    <text evidence="1">The sequence shown here is derived from an EMBL/GenBank/DDBJ whole genome shotgun (WGS) entry which is preliminary data.</text>
</comment>
<reference evidence="1" key="1">
    <citation type="journal article" date="2015" name="Nature">
        <title>Complex archaea that bridge the gap between prokaryotes and eukaryotes.</title>
        <authorList>
            <person name="Spang A."/>
            <person name="Saw J.H."/>
            <person name="Jorgensen S.L."/>
            <person name="Zaremba-Niedzwiedzka K."/>
            <person name="Martijn J."/>
            <person name="Lind A.E."/>
            <person name="van Eijk R."/>
            <person name="Schleper C."/>
            <person name="Guy L."/>
            <person name="Ettema T.J."/>
        </authorList>
    </citation>
    <scope>NUCLEOTIDE SEQUENCE</scope>
</reference>
<protein>
    <submittedName>
        <fullName evidence="1">Uncharacterized protein</fullName>
    </submittedName>
</protein>